<evidence type="ECO:0000313" key="1">
    <source>
        <dbReference type="EMBL" id="ACD89164.1"/>
    </source>
</evidence>
<name>B3EDT4_CHLL2</name>
<dbReference type="RefSeq" id="WP_012465045.1">
    <property type="nucleotide sequence ID" value="NC_010803.1"/>
</dbReference>
<sequence length="126" mass="14476">MKKLVRLNYLYRDGGNYKSWGSVDFENPDGLKLDEIQKRLEKCFDMGCLFNAKQAGIPEIFLFEDEDSVNTDDHCFHEYSSVEALDASSVDIELQSRTIGAFVEDIEKCSQNGWKAFDPQDYLSEI</sequence>
<dbReference type="HOGENOM" id="CLU_1944896_0_0_10"/>
<dbReference type="OrthoDB" id="799013at2"/>
<evidence type="ECO:0000313" key="2">
    <source>
        <dbReference type="Proteomes" id="UP000008841"/>
    </source>
</evidence>
<proteinExistence type="predicted"/>
<dbReference type="KEGG" id="cli:Clim_0057"/>
<gene>
    <name evidence="1" type="ordered locus">Clim_0057</name>
</gene>
<dbReference type="Proteomes" id="UP000008841">
    <property type="component" value="Chromosome"/>
</dbReference>
<dbReference type="STRING" id="290315.Clim_0057"/>
<dbReference type="AlphaFoldDB" id="B3EDT4"/>
<reference evidence="1 2" key="1">
    <citation type="submission" date="2008-05" db="EMBL/GenBank/DDBJ databases">
        <title>Complete sequence of Chlorobium limicola DSM 245.</title>
        <authorList>
            <consortium name="US DOE Joint Genome Institute"/>
            <person name="Lucas S."/>
            <person name="Copeland A."/>
            <person name="Lapidus A."/>
            <person name="Glavina del Rio T."/>
            <person name="Dalin E."/>
            <person name="Tice H."/>
            <person name="Bruce D."/>
            <person name="Goodwin L."/>
            <person name="Pitluck S."/>
            <person name="Schmutz J."/>
            <person name="Larimer F."/>
            <person name="Land M."/>
            <person name="Hauser L."/>
            <person name="Kyrpides N."/>
            <person name="Ovchinnikova G."/>
            <person name="Zhao F."/>
            <person name="Li T."/>
            <person name="Liu Z."/>
            <person name="Overmann J."/>
            <person name="Bryant D.A."/>
            <person name="Richardson P."/>
        </authorList>
    </citation>
    <scope>NUCLEOTIDE SEQUENCE [LARGE SCALE GENOMIC DNA]</scope>
    <source>
        <strain evidence="2">DSM 245 / NBRC 103803 / 6330</strain>
    </source>
</reference>
<organism evidence="1 2">
    <name type="scientific">Chlorobium limicola (strain DSM 245 / NBRC 103803 / 6330)</name>
    <dbReference type="NCBI Taxonomy" id="290315"/>
    <lineage>
        <taxon>Bacteria</taxon>
        <taxon>Pseudomonadati</taxon>
        <taxon>Chlorobiota</taxon>
        <taxon>Chlorobiia</taxon>
        <taxon>Chlorobiales</taxon>
        <taxon>Chlorobiaceae</taxon>
        <taxon>Chlorobium/Pelodictyon group</taxon>
        <taxon>Chlorobium</taxon>
    </lineage>
</organism>
<accession>B3EDT4</accession>
<dbReference type="EMBL" id="CP001097">
    <property type="protein sequence ID" value="ACD89164.1"/>
    <property type="molecule type" value="Genomic_DNA"/>
</dbReference>
<protein>
    <submittedName>
        <fullName evidence="1">Uncharacterized protein</fullName>
    </submittedName>
</protein>